<comment type="caution">
    <text evidence="9">The sequence shown here is derived from an EMBL/GenBank/DDBJ whole genome shotgun (WGS) entry which is preliminary data.</text>
</comment>
<organism evidence="9 10">
    <name type="scientific">Tuber borchii</name>
    <name type="common">White truffle</name>
    <dbReference type="NCBI Taxonomy" id="42251"/>
    <lineage>
        <taxon>Eukaryota</taxon>
        <taxon>Fungi</taxon>
        <taxon>Dikarya</taxon>
        <taxon>Ascomycota</taxon>
        <taxon>Pezizomycotina</taxon>
        <taxon>Pezizomycetes</taxon>
        <taxon>Pezizales</taxon>
        <taxon>Tuberaceae</taxon>
        <taxon>Tuber</taxon>
    </lineage>
</organism>
<dbReference type="InterPro" id="IPR017972">
    <property type="entry name" value="Cyt_P450_CS"/>
</dbReference>
<dbReference type="PRINTS" id="PR00465">
    <property type="entry name" value="EP450IV"/>
</dbReference>
<evidence type="ECO:0000256" key="3">
    <source>
        <dbReference type="ARBA" id="ARBA00022723"/>
    </source>
</evidence>
<dbReference type="GO" id="GO:0005506">
    <property type="term" value="F:iron ion binding"/>
    <property type="evidence" value="ECO:0007669"/>
    <property type="project" value="InterPro"/>
</dbReference>
<reference evidence="9 10" key="1">
    <citation type="submission" date="2017-04" db="EMBL/GenBank/DDBJ databases">
        <title>Draft genome sequence of Tuber borchii Vittad., a whitish edible truffle.</title>
        <authorList>
            <consortium name="DOE Joint Genome Institute"/>
            <person name="Murat C."/>
            <person name="Kuo A."/>
            <person name="Barry K.W."/>
            <person name="Clum A."/>
            <person name="Dockter R.B."/>
            <person name="Fauchery L."/>
            <person name="Iotti M."/>
            <person name="Kohler A."/>
            <person name="Labutti K."/>
            <person name="Lindquist E.A."/>
            <person name="Lipzen A."/>
            <person name="Ohm R.A."/>
            <person name="Wang M."/>
            <person name="Grigoriev I.V."/>
            <person name="Zambonelli A."/>
            <person name="Martin F.M."/>
        </authorList>
    </citation>
    <scope>NUCLEOTIDE SEQUENCE [LARGE SCALE GENOMIC DNA]</scope>
    <source>
        <strain evidence="9 10">Tbo3840</strain>
    </source>
</reference>
<evidence type="ECO:0000256" key="2">
    <source>
        <dbReference type="ARBA" id="ARBA00010617"/>
    </source>
</evidence>
<evidence type="ECO:0000256" key="4">
    <source>
        <dbReference type="ARBA" id="ARBA00023002"/>
    </source>
</evidence>
<evidence type="ECO:0000256" key="7">
    <source>
        <dbReference type="RuleBase" id="RU000461"/>
    </source>
</evidence>
<evidence type="ECO:0000313" key="10">
    <source>
        <dbReference type="Proteomes" id="UP000244722"/>
    </source>
</evidence>
<dbReference type="STRING" id="42251.A0A2T7A176"/>
<keyword evidence="5 6" id="KW-0408">Iron</keyword>
<dbReference type="EMBL" id="NESQ01000044">
    <property type="protein sequence ID" value="PUU81490.1"/>
    <property type="molecule type" value="Genomic_DNA"/>
</dbReference>
<dbReference type="CDD" id="cd11041">
    <property type="entry name" value="CYP503A1-like"/>
    <property type="match status" value="1"/>
</dbReference>
<comment type="similarity">
    <text evidence="2 7">Belongs to the cytochrome P450 family.</text>
</comment>
<proteinExistence type="inferred from homology"/>
<keyword evidence="8" id="KW-0472">Membrane</keyword>
<name>A0A2T7A176_TUBBO</name>
<dbReference type="SUPFAM" id="SSF48264">
    <property type="entry name" value="Cytochrome P450"/>
    <property type="match status" value="1"/>
</dbReference>
<feature type="transmembrane region" description="Helical" evidence="8">
    <location>
        <begin position="20"/>
        <end position="37"/>
    </location>
</feature>
<keyword evidence="10" id="KW-1185">Reference proteome</keyword>
<dbReference type="InterPro" id="IPR036396">
    <property type="entry name" value="Cyt_P450_sf"/>
</dbReference>
<dbReference type="PANTHER" id="PTHR46206">
    <property type="entry name" value="CYTOCHROME P450"/>
    <property type="match status" value="1"/>
</dbReference>
<dbReference type="PROSITE" id="PS00086">
    <property type="entry name" value="CYTOCHROME_P450"/>
    <property type="match status" value="1"/>
</dbReference>
<comment type="cofactor">
    <cofactor evidence="1 6">
        <name>heme</name>
        <dbReference type="ChEBI" id="CHEBI:30413"/>
    </cofactor>
</comment>
<protein>
    <submittedName>
        <fullName evidence="9">Cytochrome P450</fullName>
    </submittedName>
</protein>
<keyword evidence="8" id="KW-0812">Transmembrane</keyword>
<dbReference type="OrthoDB" id="1844152at2759"/>
<dbReference type="Gene3D" id="1.10.630.10">
    <property type="entry name" value="Cytochrome P450"/>
    <property type="match status" value="1"/>
</dbReference>
<gene>
    <name evidence="9" type="ORF">B9Z19DRAFT_971618</name>
</gene>
<sequence length="532" mass="60779">MGILMRLTDCAEDKKLHDYSFLSASLVLLFLGLFLLLKKEWSIHSSTKFPIAGIESPGYFGLVKARARFVSNAFHIVKSGYHKYRGKNFVVTTYNYDIVILTHDQVKELSNEPEDTVSNQASGIERMMAEHTGLGRFDGHNYLSEAVRIKLIQSLGTITDAITEEIRFALDTELPECTADEWRPIGIFTTIQRTVARTSSRVFAGLPLCRNEDWLTISTRFTRDLFMTVIELTRIPKPIRPFYAWMFDSKRVMNSYRKRAEILLAPTIQRRLEEERLAEKNGAVYEKPNDMLQWLTDLVEPRHKTTDSLSELQLMTTFVSIQGTSNTFLNALFDLAAHQECVQPIREEMEAAISANNGVIDRATLRKMRKTDSFFKESMRKNPPLFTFNRKIMKSITLSDGTCLPKGAMISAPVSMFSTDPDFVEDPETFDGFRWYKKSLEAEGLATHNTKWTTTSARDLGFGHGRHACPGRFFASDVMKTLLAFIILQYDFKYPEGQSRPPTLETGEYFSPNTTKKLLFKKLPGPKKFSFL</sequence>
<keyword evidence="7" id="KW-0503">Monooxygenase</keyword>
<evidence type="ECO:0000256" key="5">
    <source>
        <dbReference type="ARBA" id="ARBA00023004"/>
    </source>
</evidence>
<dbReference type="InterPro" id="IPR001128">
    <property type="entry name" value="Cyt_P450"/>
</dbReference>
<dbReference type="Proteomes" id="UP000244722">
    <property type="component" value="Unassembled WGS sequence"/>
</dbReference>
<dbReference type="GO" id="GO:0016705">
    <property type="term" value="F:oxidoreductase activity, acting on paired donors, with incorporation or reduction of molecular oxygen"/>
    <property type="evidence" value="ECO:0007669"/>
    <property type="project" value="InterPro"/>
</dbReference>
<dbReference type="InterPro" id="IPR002403">
    <property type="entry name" value="Cyt_P450_E_grp-IV"/>
</dbReference>
<dbReference type="AlphaFoldDB" id="A0A2T7A176"/>
<evidence type="ECO:0000256" key="8">
    <source>
        <dbReference type="SAM" id="Phobius"/>
    </source>
</evidence>
<evidence type="ECO:0000256" key="6">
    <source>
        <dbReference type="PIRSR" id="PIRSR602403-1"/>
    </source>
</evidence>
<evidence type="ECO:0000313" key="9">
    <source>
        <dbReference type="EMBL" id="PUU81490.1"/>
    </source>
</evidence>
<keyword evidence="6 7" id="KW-0349">Heme</keyword>
<dbReference type="GO" id="GO:0020037">
    <property type="term" value="F:heme binding"/>
    <property type="evidence" value="ECO:0007669"/>
    <property type="project" value="InterPro"/>
</dbReference>
<keyword evidence="3 6" id="KW-0479">Metal-binding</keyword>
<dbReference type="Pfam" id="PF00067">
    <property type="entry name" value="p450"/>
    <property type="match status" value="1"/>
</dbReference>
<feature type="binding site" description="axial binding residue" evidence="6">
    <location>
        <position position="469"/>
    </location>
    <ligand>
        <name>heme</name>
        <dbReference type="ChEBI" id="CHEBI:30413"/>
    </ligand>
    <ligandPart>
        <name>Fe</name>
        <dbReference type="ChEBI" id="CHEBI:18248"/>
    </ligandPart>
</feature>
<keyword evidence="8" id="KW-1133">Transmembrane helix</keyword>
<evidence type="ECO:0000256" key="1">
    <source>
        <dbReference type="ARBA" id="ARBA00001971"/>
    </source>
</evidence>
<dbReference type="PANTHER" id="PTHR46206:SF7">
    <property type="entry name" value="P450, PUTATIVE (EUROFUNG)-RELATED"/>
    <property type="match status" value="1"/>
</dbReference>
<accession>A0A2T7A176</accession>
<dbReference type="GO" id="GO:0004497">
    <property type="term" value="F:monooxygenase activity"/>
    <property type="evidence" value="ECO:0007669"/>
    <property type="project" value="UniProtKB-KW"/>
</dbReference>
<keyword evidence="4 7" id="KW-0560">Oxidoreductase</keyword>